<keyword evidence="2 7" id="KW-0378">Hydrolase</keyword>
<dbReference type="InterPro" id="IPR014014">
    <property type="entry name" value="RNA_helicase_DEAD_Q_motif"/>
</dbReference>
<evidence type="ECO:0000259" key="11">
    <source>
        <dbReference type="PROSITE" id="PS51195"/>
    </source>
</evidence>
<dbReference type="GO" id="GO:0004386">
    <property type="term" value="F:helicase activity"/>
    <property type="evidence" value="ECO:0007669"/>
    <property type="project" value="UniProtKB-KW"/>
</dbReference>
<dbReference type="PROSITE" id="PS51195">
    <property type="entry name" value="Q_MOTIF"/>
    <property type="match status" value="1"/>
</dbReference>
<dbReference type="Pfam" id="PF00270">
    <property type="entry name" value="DEAD"/>
    <property type="match status" value="1"/>
</dbReference>
<dbReference type="PANTHER" id="PTHR47959">
    <property type="entry name" value="ATP-DEPENDENT RNA HELICASE RHLE-RELATED"/>
    <property type="match status" value="1"/>
</dbReference>
<accession>A0ABW2A8I6</accession>
<dbReference type="Gene3D" id="3.40.50.300">
    <property type="entry name" value="P-loop containing nucleotide triphosphate hydrolases"/>
    <property type="match status" value="2"/>
</dbReference>
<dbReference type="PROSITE" id="PS51192">
    <property type="entry name" value="HELICASE_ATP_BIND_1"/>
    <property type="match status" value="1"/>
</dbReference>
<dbReference type="SMART" id="SM00487">
    <property type="entry name" value="DEXDc"/>
    <property type="match status" value="1"/>
</dbReference>
<evidence type="ECO:0000256" key="8">
    <source>
        <dbReference type="SAM" id="MobiDB-lite"/>
    </source>
</evidence>
<dbReference type="InterPro" id="IPR027417">
    <property type="entry name" value="P-loop_NTPase"/>
</dbReference>
<evidence type="ECO:0000256" key="1">
    <source>
        <dbReference type="ARBA" id="ARBA00022741"/>
    </source>
</evidence>
<feature type="compositionally biased region" description="Basic and acidic residues" evidence="8">
    <location>
        <begin position="375"/>
        <end position="388"/>
    </location>
</feature>
<dbReference type="InterPro" id="IPR001650">
    <property type="entry name" value="Helicase_C-like"/>
</dbReference>
<evidence type="ECO:0000256" key="3">
    <source>
        <dbReference type="ARBA" id="ARBA00022806"/>
    </source>
</evidence>
<comment type="caution">
    <text evidence="12">The sequence shown here is derived from an EMBL/GenBank/DDBJ whole genome shotgun (WGS) entry which is preliminary data.</text>
</comment>
<keyword evidence="4 7" id="KW-0067">ATP-binding</keyword>
<dbReference type="InterPro" id="IPR014001">
    <property type="entry name" value="Helicase_ATP-bd"/>
</dbReference>
<evidence type="ECO:0000256" key="4">
    <source>
        <dbReference type="ARBA" id="ARBA00022840"/>
    </source>
</evidence>
<name>A0ABW2A8I6_9GAMM</name>
<organism evidence="12 13">
    <name type="scientific">Marinobacterium aestuariivivens</name>
    <dbReference type="NCBI Taxonomy" id="1698799"/>
    <lineage>
        <taxon>Bacteria</taxon>
        <taxon>Pseudomonadati</taxon>
        <taxon>Pseudomonadota</taxon>
        <taxon>Gammaproteobacteria</taxon>
        <taxon>Oceanospirillales</taxon>
        <taxon>Oceanospirillaceae</taxon>
        <taxon>Marinobacterium</taxon>
    </lineage>
</organism>
<protein>
    <submittedName>
        <fullName evidence="12">DEAD/DEAH box helicase</fullName>
        <ecNumber evidence="12">3.6.4.-</ecNumber>
    </submittedName>
</protein>
<dbReference type="Pfam" id="PF00271">
    <property type="entry name" value="Helicase_C"/>
    <property type="match status" value="1"/>
</dbReference>
<evidence type="ECO:0000259" key="10">
    <source>
        <dbReference type="PROSITE" id="PS51194"/>
    </source>
</evidence>
<feature type="domain" description="DEAD-box RNA helicase Q" evidence="11">
    <location>
        <begin position="1"/>
        <end position="29"/>
    </location>
</feature>
<evidence type="ECO:0000259" key="9">
    <source>
        <dbReference type="PROSITE" id="PS51192"/>
    </source>
</evidence>
<dbReference type="PANTHER" id="PTHR47959:SF17">
    <property type="entry name" value="ATP-DEPENDENT RNA HELICASE DEAD BOX FAMILY"/>
    <property type="match status" value="1"/>
</dbReference>
<dbReference type="CDD" id="cd18787">
    <property type="entry name" value="SF2_C_DEAD"/>
    <property type="match status" value="1"/>
</dbReference>
<reference evidence="13" key="1">
    <citation type="journal article" date="2019" name="Int. J. Syst. Evol. Microbiol.">
        <title>The Global Catalogue of Microorganisms (GCM) 10K type strain sequencing project: providing services to taxonomists for standard genome sequencing and annotation.</title>
        <authorList>
            <consortium name="The Broad Institute Genomics Platform"/>
            <consortium name="The Broad Institute Genome Sequencing Center for Infectious Disease"/>
            <person name="Wu L."/>
            <person name="Ma J."/>
        </authorList>
    </citation>
    <scope>NUCLEOTIDE SEQUENCE [LARGE SCALE GENOMIC DNA]</scope>
    <source>
        <strain evidence="13">NBRC 111756</strain>
    </source>
</reference>
<dbReference type="SUPFAM" id="SSF52540">
    <property type="entry name" value="P-loop containing nucleoside triphosphate hydrolases"/>
    <property type="match status" value="1"/>
</dbReference>
<feature type="short sequence motif" description="Q motif" evidence="6">
    <location>
        <begin position="1"/>
        <end position="29"/>
    </location>
</feature>
<keyword evidence="1 7" id="KW-0547">Nucleotide-binding</keyword>
<dbReference type="RefSeq" id="WP_379912251.1">
    <property type="nucleotide sequence ID" value="NZ_JBHSWE010000001.1"/>
</dbReference>
<sequence>MSFLDLDLDLELQQQLIETGFSVPTAIQRQAIPPILDGRDLLATAPTGSGKTLTYLLPALQHLLDQPPRTGLSPRALVLAPTRELVSQILRVAEPLCTALSQQCAQIVGGVPYGNQKQILEAGMDLLIATPGRLLELDEKGWLDLGDVSFLVIDEADRMLDLGFQDPLKQVASLMPIERQTLMFSATLESDAIVQLAGALLKGDAERVAVSEARALAGHLEHAILRADNDEHKLALFKALITDPAVDQALVFVASRKQVEQWVNIVRGLDIMCDGLHGEMAQGERTLHIKQLRRGRLKVLVATDVASRGLDLARISHVINLNLPLKADTYVHRAGRAGRDGCSGTVWSIVDTLDWPKVGRIERYLQQKLPRLKLKGLEPTKPEPEPVRKAKKPKAKSKDKKKDKKKGARPATPRVTRNA</sequence>
<keyword evidence="3 7" id="KW-0347">Helicase</keyword>
<evidence type="ECO:0000256" key="7">
    <source>
        <dbReference type="RuleBase" id="RU000492"/>
    </source>
</evidence>
<proteinExistence type="inferred from homology"/>
<dbReference type="Proteomes" id="UP001596422">
    <property type="component" value="Unassembled WGS sequence"/>
</dbReference>
<feature type="domain" description="Helicase C-terminal" evidence="10">
    <location>
        <begin position="236"/>
        <end position="380"/>
    </location>
</feature>
<dbReference type="PROSITE" id="PS51194">
    <property type="entry name" value="HELICASE_CTER"/>
    <property type="match status" value="1"/>
</dbReference>
<dbReference type="InterPro" id="IPR044742">
    <property type="entry name" value="DEAD/DEAH_RhlB"/>
</dbReference>
<dbReference type="InterPro" id="IPR050079">
    <property type="entry name" value="DEAD_box_RNA_helicase"/>
</dbReference>
<evidence type="ECO:0000313" key="12">
    <source>
        <dbReference type="EMBL" id="MFC6673675.1"/>
    </source>
</evidence>
<evidence type="ECO:0000256" key="5">
    <source>
        <dbReference type="ARBA" id="ARBA00038437"/>
    </source>
</evidence>
<comment type="similarity">
    <text evidence="5 7">Belongs to the DEAD box helicase family.</text>
</comment>
<dbReference type="InterPro" id="IPR000629">
    <property type="entry name" value="RNA-helicase_DEAD-box_CS"/>
</dbReference>
<dbReference type="SMART" id="SM00490">
    <property type="entry name" value="HELICc"/>
    <property type="match status" value="1"/>
</dbReference>
<feature type="domain" description="Helicase ATP-binding" evidence="9">
    <location>
        <begin position="32"/>
        <end position="206"/>
    </location>
</feature>
<dbReference type="CDD" id="cd00268">
    <property type="entry name" value="DEADc"/>
    <property type="match status" value="1"/>
</dbReference>
<feature type="region of interest" description="Disordered" evidence="8">
    <location>
        <begin position="373"/>
        <end position="419"/>
    </location>
</feature>
<evidence type="ECO:0000313" key="13">
    <source>
        <dbReference type="Proteomes" id="UP001596422"/>
    </source>
</evidence>
<keyword evidence="13" id="KW-1185">Reference proteome</keyword>
<evidence type="ECO:0000256" key="2">
    <source>
        <dbReference type="ARBA" id="ARBA00022801"/>
    </source>
</evidence>
<dbReference type="GO" id="GO:0016787">
    <property type="term" value="F:hydrolase activity"/>
    <property type="evidence" value="ECO:0007669"/>
    <property type="project" value="UniProtKB-KW"/>
</dbReference>
<dbReference type="InterPro" id="IPR011545">
    <property type="entry name" value="DEAD/DEAH_box_helicase_dom"/>
</dbReference>
<evidence type="ECO:0000256" key="6">
    <source>
        <dbReference type="PROSITE-ProRule" id="PRU00552"/>
    </source>
</evidence>
<dbReference type="EC" id="3.6.4.-" evidence="12"/>
<gene>
    <name evidence="12" type="ORF">ACFQDL_28975</name>
</gene>
<dbReference type="EMBL" id="JBHSWE010000001">
    <property type="protein sequence ID" value="MFC6673675.1"/>
    <property type="molecule type" value="Genomic_DNA"/>
</dbReference>
<dbReference type="PROSITE" id="PS00039">
    <property type="entry name" value="DEAD_ATP_HELICASE"/>
    <property type="match status" value="1"/>
</dbReference>
<feature type="compositionally biased region" description="Basic residues" evidence="8">
    <location>
        <begin position="389"/>
        <end position="408"/>
    </location>
</feature>